<dbReference type="SMART" id="SM00054">
    <property type="entry name" value="EFh"/>
    <property type="match status" value="4"/>
</dbReference>
<keyword evidence="7" id="KW-1185">Reference proteome</keyword>
<dbReference type="Pfam" id="PF13833">
    <property type="entry name" value="EF-hand_8"/>
    <property type="match status" value="3"/>
</dbReference>
<feature type="domain" description="EF-hand" evidence="5">
    <location>
        <begin position="787"/>
        <end position="822"/>
    </location>
</feature>
<sequence length="1036" mass="117249">MSFAFNFALDGTSAAPAAPSTSNASTPMRNGERFVWSPSSSAFFTVQVGDMTFDIVNTTDADFQTRTGAISSILTTSDVETGVYEGGFKLWECAIDLVKFVETQLRQGELKMPPTVLELGCGHGLPGIHALQRGAERVVFSDYNKEVLELTTCPNVHQNAEHLYNKAEFYAGAWTSMSQYMKDVEHQTEDQMEFDLILTAETIYTENVAVELYQTIKRHLRRSPNARALVAAKKYYFGTNGSVQHFVGLVQADGVFRAETVWEERDCKSNIREIVQLTQNLGAIVASLSTPFSLSTKVLFSGNMEGPPVGSLALSGAGYALDKTRSSRPARPAGRIPRLVPNTDPVLSSNITTVDALIKELRKAVHTMFCTVDPSIPSSNAYENYSRQAFRFFTTTNTITQECFHHKVVRLGQQATPRLCNELFRRIDQLDLGEIDYPTFAQRVFLPETFFSPDEPPLIAATSSPTVRDRTNRPGIKAPRVSGPTNNNASSPRTSTPMYEYMALDELEKCVARKLEEKMPRGSTDHVAQAFRFFTNLETITFADFHRHLGMLQIQLSPPKCRELFVRFDKDGDGVIDTIEFVTTLFSKEYRALNRPNSARSSRSDTSSTDQEPSLSTKQLVATIRERMDQLSEETDRFQQAFMLFGKPTGISCTDLSTALKKLGLKVSTKQVQDLFATFDFDKTGDLDVNKFVQGVMLDDNSTSFWLSVKDRQKVEDSRRKLYSMAVASVQESWTIADIERMLREKIEQRTSRSSDCFRQAFRIFKKVNGIKPHEFHAALEAIGLALTRVQSDILFRRFDKDGSGDIDLNEFIHGVLPPDYMGISWVAAADEMHRIAAKKKKEEALANPDQYMTEIEMESWSLDDIEMRIRDKIMQTTSRSSDTFRQAYKIFKKASHVTMDEFRERLLALGFRLTPAQCLGLFKRYDTDNSNDLDLQEFCNKILPPDYTHDGDHWSHSEKFKKERHRQKLEYVKRSKNGLIMLPKFIESHRFTRGHYVSHSFQEMQEETTPSFDSRIEGSSISSTPAYLSPPGGYL</sequence>
<feature type="domain" description="EF-hand" evidence="5">
    <location>
        <begin position="556"/>
        <end position="591"/>
    </location>
</feature>
<dbReference type="PANTHER" id="PTHR34524:SF6">
    <property type="entry name" value="CALCYPHOSINE LIKE"/>
    <property type="match status" value="1"/>
</dbReference>
<dbReference type="InterPro" id="IPR018247">
    <property type="entry name" value="EF_Hand_1_Ca_BS"/>
</dbReference>
<reference evidence="6" key="1">
    <citation type="submission" date="2021-01" db="EMBL/GenBank/DDBJ databases">
        <title>Phytophthora aleatoria, a newly-described species from Pinus radiata is distinct from Phytophthora cactorum isolates based on comparative genomics.</title>
        <authorList>
            <person name="Mcdougal R."/>
            <person name="Panda P."/>
            <person name="Williams N."/>
            <person name="Studholme D.J."/>
        </authorList>
    </citation>
    <scope>NUCLEOTIDE SEQUENCE</scope>
    <source>
        <strain evidence="6">NZFS 4037</strain>
    </source>
</reference>
<evidence type="ECO:0000259" key="5">
    <source>
        <dbReference type="PROSITE" id="PS50222"/>
    </source>
</evidence>
<feature type="domain" description="EF-hand" evidence="5">
    <location>
        <begin position="667"/>
        <end position="702"/>
    </location>
</feature>
<evidence type="ECO:0000256" key="2">
    <source>
        <dbReference type="ARBA" id="ARBA00022737"/>
    </source>
</evidence>
<feature type="compositionally biased region" description="Low complexity" evidence="4">
    <location>
        <begin position="600"/>
        <end position="610"/>
    </location>
</feature>
<proteinExistence type="predicted"/>
<dbReference type="GO" id="GO:0005509">
    <property type="term" value="F:calcium ion binding"/>
    <property type="evidence" value="ECO:0007669"/>
    <property type="project" value="InterPro"/>
</dbReference>
<dbReference type="AlphaFoldDB" id="A0A8J5J8P2"/>
<keyword evidence="2" id="KW-0677">Repeat</keyword>
<dbReference type="CDD" id="cd02440">
    <property type="entry name" value="AdoMet_MTases"/>
    <property type="match status" value="1"/>
</dbReference>
<feature type="compositionally biased region" description="Polar residues" evidence="4">
    <location>
        <begin position="1008"/>
        <end position="1027"/>
    </location>
</feature>
<feature type="region of interest" description="Disordered" evidence="4">
    <location>
        <begin position="1008"/>
        <end position="1036"/>
    </location>
</feature>
<dbReference type="PROSITE" id="PS00018">
    <property type="entry name" value="EF_HAND_1"/>
    <property type="match status" value="3"/>
</dbReference>
<dbReference type="CDD" id="cd00051">
    <property type="entry name" value="EFh"/>
    <property type="match status" value="2"/>
</dbReference>
<evidence type="ECO:0000313" key="7">
    <source>
        <dbReference type="Proteomes" id="UP000709295"/>
    </source>
</evidence>
<evidence type="ECO:0000313" key="6">
    <source>
        <dbReference type="EMBL" id="KAG6969968.1"/>
    </source>
</evidence>
<gene>
    <name evidence="6" type="ORF">JG688_00005081</name>
</gene>
<evidence type="ECO:0000256" key="3">
    <source>
        <dbReference type="ARBA" id="ARBA00022837"/>
    </source>
</evidence>
<evidence type="ECO:0000256" key="1">
    <source>
        <dbReference type="ARBA" id="ARBA00022723"/>
    </source>
</evidence>
<dbReference type="InterPro" id="IPR002048">
    <property type="entry name" value="EF_hand_dom"/>
</dbReference>
<comment type="caution">
    <text evidence="6">The sequence shown here is derived from an EMBL/GenBank/DDBJ whole genome shotgun (WGS) entry which is preliminary data.</text>
</comment>
<organism evidence="6 7">
    <name type="scientific">Phytophthora aleatoria</name>
    <dbReference type="NCBI Taxonomy" id="2496075"/>
    <lineage>
        <taxon>Eukaryota</taxon>
        <taxon>Sar</taxon>
        <taxon>Stramenopiles</taxon>
        <taxon>Oomycota</taxon>
        <taxon>Peronosporomycetes</taxon>
        <taxon>Peronosporales</taxon>
        <taxon>Peronosporaceae</taxon>
        <taxon>Phytophthora</taxon>
    </lineage>
</organism>
<feature type="region of interest" description="Disordered" evidence="4">
    <location>
        <begin position="596"/>
        <end position="618"/>
    </location>
</feature>
<dbReference type="PANTHER" id="PTHR34524">
    <property type="entry name" value="CALCYPHOSIN"/>
    <property type="match status" value="1"/>
</dbReference>
<dbReference type="PROSITE" id="PS50222">
    <property type="entry name" value="EF_HAND_2"/>
    <property type="match status" value="3"/>
</dbReference>
<dbReference type="InterPro" id="IPR051581">
    <property type="entry name" value="Ca-bind"/>
</dbReference>
<feature type="compositionally biased region" description="Polar residues" evidence="4">
    <location>
        <begin position="483"/>
        <end position="495"/>
    </location>
</feature>
<keyword evidence="3" id="KW-0106">Calcium</keyword>
<accession>A0A8J5J8P2</accession>
<evidence type="ECO:0000256" key="4">
    <source>
        <dbReference type="SAM" id="MobiDB-lite"/>
    </source>
</evidence>
<dbReference type="Pfam" id="PF10294">
    <property type="entry name" value="Methyltransf_16"/>
    <property type="match status" value="1"/>
</dbReference>
<dbReference type="EMBL" id="JAENGY010000195">
    <property type="protein sequence ID" value="KAG6969968.1"/>
    <property type="molecule type" value="Genomic_DNA"/>
</dbReference>
<feature type="region of interest" description="Disordered" evidence="4">
    <location>
        <begin position="457"/>
        <end position="495"/>
    </location>
</feature>
<name>A0A8J5J8P2_9STRA</name>
<dbReference type="Proteomes" id="UP000709295">
    <property type="component" value="Unassembled WGS sequence"/>
</dbReference>
<protein>
    <recommendedName>
        <fullName evidence="5">EF-hand domain-containing protein</fullName>
    </recommendedName>
</protein>
<keyword evidence="1" id="KW-0479">Metal-binding</keyword>
<dbReference type="InterPro" id="IPR019410">
    <property type="entry name" value="Methyltransf_16"/>
</dbReference>